<accession>A0A514CYQ2</accession>
<evidence type="ECO:0000256" key="5">
    <source>
        <dbReference type="ARBA" id="ARBA00022741"/>
    </source>
</evidence>
<protein>
    <recommendedName>
        <fullName evidence="1">RNA-directed RNA polymerase</fullName>
        <ecNumber evidence="1">2.7.7.48</ecNumber>
    </recommendedName>
    <alternativeName>
        <fullName evidence="7">RNA replicase beta chain</fullName>
    </alternativeName>
</protein>
<dbReference type="InterPro" id="IPR007096">
    <property type="entry name" value="RNA-dir_Rpol_cat_phage"/>
</dbReference>
<keyword evidence="9" id="KW-0460">Magnesium</keyword>
<keyword evidence="3" id="KW-0808">Transferase</keyword>
<dbReference type="EMBL" id="MN032712">
    <property type="protein sequence ID" value="QDH86484.1"/>
    <property type="molecule type" value="Genomic_RNA"/>
</dbReference>
<comment type="catalytic activity">
    <reaction evidence="8">
        <text>RNA(n) + a ribonucleoside 5'-triphosphate = RNA(n+1) + diphosphate</text>
        <dbReference type="Rhea" id="RHEA:21248"/>
        <dbReference type="Rhea" id="RHEA-COMP:14527"/>
        <dbReference type="Rhea" id="RHEA-COMP:17342"/>
        <dbReference type="ChEBI" id="CHEBI:33019"/>
        <dbReference type="ChEBI" id="CHEBI:61557"/>
        <dbReference type="ChEBI" id="CHEBI:140395"/>
        <dbReference type="EC" id="2.7.7.48"/>
    </reaction>
</comment>
<dbReference type="InterPro" id="IPR043502">
    <property type="entry name" value="DNA/RNA_pol_sf"/>
</dbReference>
<evidence type="ECO:0000256" key="9">
    <source>
        <dbReference type="PIRSR" id="PIRSR605093-1"/>
    </source>
</evidence>
<feature type="domain" description="RdRp catalytic" evidence="11">
    <location>
        <begin position="296"/>
        <end position="440"/>
    </location>
</feature>
<feature type="transmembrane region" description="Helical" evidence="10">
    <location>
        <begin position="359"/>
        <end position="383"/>
    </location>
</feature>
<organism evidence="12">
    <name type="scientific">Leviviridae sp</name>
    <dbReference type="NCBI Taxonomy" id="2027243"/>
    <lineage>
        <taxon>Viruses</taxon>
        <taxon>Riboviria</taxon>
        <taxon>Orthornavirae</taxon>
        <taxon>Lenarviricota</taxon>
        <taxon>Leviviricetes</taxon>
        <taxon>Norzivirales</taxon>
        <taxon>Fiersviridae</taxon>
    </lineage>
</organism>
<evidence type="ECO:0000256" key="3">
    <source>
        <dbReference type="ARBA" id="ARBA00022679"/>
    </source>
</evidence>
<evidence type="ECO:0000256" key="4">
    <source>
        <dbReference type="ARBA" id="ARBA00022695"/>
    </source>
</evidence>
<keyword evidence="10" id="KW-0472">Membrane</keyword>
<dbReference type="InterPro" id="IPR005093">
    <property type="entry name" value="RNArep_beta"/>
</dbReference>
<keyword evidence="10" id="KW-1133">Transmembrane helix</keyword>
<dbReference type="SUPFAM" id="SSF56672">
    <property type="entry name" value="DNA/RNA polymerases"/>
    <property type="match status" value="1"/>
</dbReference>
<dbReference type="PROSITE" id="PS50522">
    <property type="entry name" value="RDRP_PHAGE"/>
    <property type="match status" value="1"/>
</dbReference>
<dbReference type="GO" id="GO:0046872">
    <property type="term" value="F:metal ion binding"/>
    <property type="evidence" value="ECO:0007669"/>
    <property type="project" value="UniProtKB-KW"/>
</dbReference>
<evidence type="ECO:0000256" key="10">
    <source>
        <dbReference type="SAM" id="Phobius"/>
    </source>
</evidence>
<dbReference type="EC" id="2.7.7.48" evidence="1"/>
<dbReference type="GO" id="GO:0039694">
    <property type="term" value="P:viral RNA genome replication"/>
    <property type="evidence" value="ECO:0007669"/>
    <property type="project" value="InterPro"/>
</dbReference>
<evidence type="ECO:0000256" key="6">
    <source>
        <dbReference type="ARBA" id="ARBA00022953"/>
    </source>
</evidence>
<evidence type="ECO:0000313" key="12">
    <source>
        <dbReference type="EMBL" id="QDH86484.1"/>
    </source>
</evidence>
<reference evidence="12" key="1">
    <citation type="submission" date="2019-05" db="EMBL/GenBank/DDBJ databases">
        <title>Metatranscriptomic reconstruction reveals RNA viruses with the potential to shape carbon cycling in soil.</title>
        <authorList>
            <person name="Starr E.P."/>
            <person name="Nuccio E."/>
            <person name="Pett-Ridge J."/>
            <person name="Banfield J.F."/>
            <person name="Firestone M.K."/>
        </authorList>
    </citation>
    <scope>NUCLEOTIDE SEQUENCE</scope>
    <source>
        <strain evidence="12">H1_Bulk_Litter_4_scaffold_279</strain>
    </source>
</reference>
<dbReference type="Pfam" id="PF03431">
    <property type="entry name" value="RNA_replicase_B"/>
    <property type="match status" value="1"/>
</dbReference>
<evidence type="ECO:0000256" key="7">
    <source>
        <dbReference type="ARBA" id="ARBA00030248"/>
    </source>
</evidence>
<comment type="cofactor">
    <cofactor evidence="9">
        <name>Mg(2+)</name>
        <dbReference type="ChEBI" id="CHEBI:18420"/>
    </cofactor>
    <text evidence="9">Binds 2 Mg(2+) per subunit.</text>
</comment>
<feature type="binding site" evidence="9">
    <location>
        <position position="408"/>
    </location>
    <ligand>
        <name>Mg(2+)</name>
        <dbReference type="ChEBI" id="CHEBI:18420"/>
        <label>2</label>
    </ligand>
</feature>
<keyword evidence="6" id="KW-0693">Viral RNA replication</keyword>
<dbReference type="GO" id="GO:0000166">
    <property type="term" value="F:nucleotide binding"/>
    <property type="evidence" value="ECO:0007669"/>
    <property type="project" value="UniProtKB-KW"/>
</dbReference>
<feature type="binding site" evidence="9">
    <location>
        <position position="409"/>
    </location>
    <ligand>
        <name>Mg(2+)</name>
        <dbReference type="ChEBI" id="CHEBI:18420"/>
        <label>2</label>
    </ligand>
</feature>
<evidence type="ECO:0000256" key="2">
    <source>
        <dbReference type="ARBA" id="ARBA00022484"/>
    </source>
</evidence>
<keyword evidence="10" id="KW-0812">Transmembrane</keyword>
<keyword evidence="4" id="KW-0548">Nucleotidyltransferase</keyword>
<keyword evidence="9" id="KW-0479">Metal-binding</keyword>
<evidence type="ECO:0000259" key="11">
    <source>
        <dbReference type="PROSITE" id="PS50522"/>
    </source>
</evidence>
<name>A0A514CYQ2_9VIRU</name>
<dbReference type="GO" id="GO:0003968">
    <property type="term" value="F:RNA-directed RNA polymerase activity"/>
    <property type="evidence" value="ECO:0007669"/>
    <property type="project" value="UniProtKB-KW"/>
</dbReference>
<keyword evidence="2 12" id="KW-0696">RNA-directed RNA polymerase</keyword>
<feature type="binding site" evidence="9">
    <location>
        <position position="311"/>
    </location>
    <ligand>
        <name>Mg(2+)</name>
        <dbReference type="ChEBI" id="CHEBI:18420"/>
        <label>2</label>
    </ligand>
</feature>
<sequence>MKSLMLFYKEVLTEVGTRCGVSTSQDYKTILARIEEEGFSFLTITLTNFGKDLEKGLDQGYVDHTLFKAFAFQKGLPRLFGGFLDLIFDRKSGVLLDLPSEDSIQAIRQLSLMFGKVRMQCTPERDYAALRRYVECEQEVKDADKTFPLYEEDFKRVSSLLYSGLFTNLDLMAYKGEFLPKHGSGATADRLHGNAKYYQADWPVRLEEYFPAGEMLFPNWRYYDASFINYLEPGSEVPVKVTLVPKTLKTPRVIAEEPTAMQYAQQGVLEAITDEISRDYVLNSLIGNKYQEPNQLLALKGSSDGSLATLDLSEASDRVSNQHVLAILDRHPHFREAVQACRSRKADVPGFGLLRLAKFASMGSALCFPFESIVFLTVVLLGIEKKLNTRLSRNDIKSFVGKVRVYGDDIIVPVEYAQSVADYLEAFGFKVNRSKSFWTGKFRESCGKEYYNGYDVSIVRVRSMFPLSRDDSSELISIVSLRNQLYKAGLWQSVRYLDGLIGDKIPFPAVGPDSPALGKFSFLGYETQRVDPHLQIPLVRAAVTESTFPRNEVDDRFALMKVFLKRGDEPLAKRHLIESGRPNRVRTKIRWVRSY</sequence>
<proteinExistence type="predicted"/>
<evidence type="ECO:0000256" key="1">
    <source>
        <dbReference type="ARBA" id="ARBA00012494"/>
    </source>
</evidence>
<evidence type="ECO:0000256" key="8">
    <source>
        <dbReference type="ARBA" id="ARBA00048744"/>
    </source>
</evidence>
<gene>
    <name evidence="12" type="ORF">H1BulkLitter4279_000001</name>
</gene>
<keyword evidence="5" id="KW-0547">Nucleotide-binding</keyword>